<evidence type="ECO:0000313" key="1">
    <source>
        <dbReference type="EMBL" id="KAH9834704.1"/>
    </source>
</evidence>
<keyword evidence="2" id="KW-1185">Reference proteome</keyword>
<dbReference type="AlphaFoldDB" id="A0A9W7SW86"/>
<protein>
    <submittedName>
        <fullName evidence="1">Uncharacterized protein</fullName>
    </submittedName>
</protein>
<proteinExistence type="predicted"/>
<dbReference type="EMBL" id="RIBY02000979">
    <property type="protein sequence ID" value="KAH9834704.1"/>
    <property type="molecule type" value="Genomic_DNA"/>
</dbReference>
<dbReference type="Proteomes" id="UP001138500">
    <property type="component" value="Unassembled WGS sequence"/>
</dbReference>
<reference evidence="1 2" key="2">
    <citation type="journal article" date="2021" name="Curr. Genet.">
        <title>Genetic response to nitrogen starvation in the aggressive Eucalyptus foliar pathogen Teratosphaeria destructans.</title>
        <authorList>
            <person name="Havenga M."/>
            <person name="Wingfield B.D."/>
            <person name="Wingfield M.J."/>
            <person name="Dreyer L.L."/>
            <person name="Roets F."/>
            <person name="Aylward J."/>
        </authorList>
    </citation>
    <scope>NUCLEOTIDE SEQUENCE [LARGE SCALE GENOMIC DNA]</scope>
    <source>
        <strain evidence="1">CMW44962</strain>
    </source>
</reference>
<gene>
    <name evidence="1" type="ORF">Tdes44962_MAKER08616</name>
</gene>
<reference evidence="1 2" key="1">
    <citation type="journal article" date="2018" name="IMA Fungus">
        <title>IMA Genome-F 10: Nine draft genome sequences of Claviceps purpurea s.lat., including C. arundinis, C. humidiphila, and C. cf. spartinae, pseudomolecules for the pitch canker pathogen Fusarium circinatum, draft genome of Davidsoniella eucalypti, Grosmannia galeiformis, Quambalaria eucalypti, and Teratosphaeria destructans.</title>
        <authorList>
            <person name="Wingfield B.D."/>
            <person name="Liu M."/>
            <person name="Nguyen H.D."/>
            <person name="Lane F.A."/>
            <person name="Morgan S.W."/>
            <person name="De Vos L."/>
            <person name="Wilken P.M."/>
            <person name="Duong T.A."/>
            <person name="Aylward J."/>
            <person name="Coetzee M.P."/>
            <person name="Dadej K."/>
            <person name="De Beer Z.W."/>
            <person name="Findlay W."/>
            <person name="Havenga M."/>
            <person name="Kolarik M."/>
            <person name="Menzies J.G."/>
            <person name="Naidoo K."/>
            <person name="Pochopski O."/>
            <person name="Shoukouhi P."/>
            <person name="Santana Q.C."/>
            <person name="Seifert K.A."/>
            <person name="Soal N."/>
            <person name="Steenkamp E.T."/>
            <person name="Tatham C.T."/>
            <person name="van der Nest M.A."/>
            <person name="Wingfield M.J."/>
        </authorList>
    </citation>
    <scope>NUCLEOTIDE SEQUENCE [LARGE SCALE GENOMIC DNA]</scope>
    <source>
        <strain evidence="1">CMW44962</strain>
    </source>
</reference>
<comment type="caution">
    <text evidence="1">The sequence shown here is derived from an EMBL/GenBank/DDBJ whole genome shotgun (WGS) entry which is preliminary data.</text>
</comment>
<name>A0A9W7SW86_9PEZI</name>
<organism evidence="1 2">
    <name type="scientific">Teratosphaeria destructans</name>
    <dbReference type="NCBI Taxonomy" id="418781"/>
    <lineage>
        <taxon>Eukaryota</taxon>
        <taxon>Fungi</taxon>
        <taxon>Dikarya</taxon>
        <taxon>Ascomycota</taxon>
        <taxon>Pezizomycotina</taxon>
        <taxon>Dothideomycetes</taxon>
        <taxon>Dothideomycetidae</taxon>
        <taxon>Mycosphaerellales</taxon>
        <taxon>Teratosphaeriaceae</taxon>
        <taxon>Teratosphaeria</taxon>
    </lineage>
</organism>
<accession>A0A9W7SW86</accession>
<sequence>MNDRNQQQIWHQCGHLATVLPSSHPESNPPHSSIQEHKSYVHPLDLRISAANSAASTQVSSCCNPTCCQSCINAIEEQHEGLLKHVNDLVRSGENIGPGEMERLTERLRMAGIVLKGEKERHMEC</sequence>
<evidence type="ECO:0000313" key="2">
    <source>
        <dbReference type="Proteomes" id="UP001138500"/>
    </source>
</evidence>